<evidence type="ECO:0000313" key="2">
    <source>
        <dbReference type="EMBL" id="OMP00923.1"/>
    </source>
</evidence>
<dbReference type="Proteomes" id="UP000187203">
    <property type="component" value="Unassembled WGS sequence"/>
</dbReference>
<organism evidence="2 3">
    <name type="scientific">Corchorus olitorius</name>
    <dbReference type="NCBI Taxonomy" id="93759"/>
    <lineage>
        <taxon>Eukaryota</taxon>
        <taxon>Viridiplantae</taxon>
        <taxon>Streptophyta</taxon>
        <taxon>Embryophyta</taxon>
        <taxon>Tracheophyta</taxon>
        <taxon>Spermatophyta</taxon>
        <taxon>Magnoliopsida</taxon>
        <taxon>eudicotyledons</taxon>
        <taxon>Gunneridae</taxon>
        <taxon>Pentapetalae</taxon>
        <taxon>rosids</taxon>
        <taxon>malvids</taxon>
        <taxon>Malvales</taxon>
        <taxon>Malvaceae</taxon>
        <taxon>Grewioideae</taxon>
        <taxon>Apeibeae</taxon>
        <taxon>Corchorus</taxon>
    </lineage>
</organism>
<evidence type="ECO:0000313" key="3">
    <source>
        <dbReference type="Proteomes" id="UP000187203"/>
    </source>
</evidence>
<comment type="caution">
    <text evidence="2">The sequence shown here is derived from an EMBL/GenBank/DDBJ whole genome shotgun (WGS) entry which is preliminary data.</text>
</comment>
<name>A0A1R3K1G8_9ROSI</name>
<proteinExistence type="predicted"/>
<gene>
    <name evidence="2" type="ORF">COLO4_12266</name>
</gene>
<dbReference type="AlphaFoldDB" id="A0A1R3K1G8"/>
<protein>
    <recommendedName>
        <fullName evidence="1">DUF547 domain-containing protein</fullName>
    </recommendedName>
</protein>
<evidence type="ECO:0000259" key="1">
    <source>
        <dbReference type="Pfam" id="PF04784"/>
    </source>
</evidence>
<keyword evidence="3" id="KW-1185">Reference proteome</keyword>
<dbReference type="Pfam" id="PF04784">
    <property type="entry name" value="DUF547"/>
    <property type="match status" value="1"/>
</dbReference>
<accession>A0A1R3K1G8</accession>
<dbReference type="InterPro" id="IPR006869">
    <property type="entry name" value="DUF547"/>
</dbReference>
<sequence length="550" mass="61865">MLASHSYSASSSYSSPPNLCSSRNLDCWNRQDMLSNPVVQLESSFPDQASSFSYGSIKSVASNCTPNSKSSLELRREIAVLEAKILHLERYLLSLYRTAFEEHIPALSNVARTHLECKAESPASSVANKLHQNLEPCVHKSDLANHEQASPAYDPFVACNQINTATSARQSAYLFPISILEACKSNFEVIHLTPLQDEKISDSGHRSLADHFGTSQMDCTPDRLSENIVRCISSIYCKLANVPQANPCLSASPSSSLSSSSIFSSKTPCDSWSPYYNKESIGKSEFQVVKEQSGRHAGAAVVEVVNLHLDNDSFNYAAVMLENFRSLVRNLENVDPRKMKREEKLAFWINIHNALVMHAYLAYGTNRSTSIMKAEYNIGGHHVNAHIIQSSILGIRPHQSAQWLQALFSPGRKSKVTSTKHLYALEYPEPLVHFALSLGTYSDPVVRVYSAKNIFRDLKLAKEEFMSSSVYIHNHHKEMKIFLPKLVHYFAKDMSLDMKNVLETVSEFVSEEQRKCIEQCMKGRLEKYIHWLPQSSTFRYVIHGQLATEE</sequence>
<dbReference type="PANTHER" id="PTHR23054">
    <property type="entry name" value="TERNARY COMPLEX FACTOR MIP1, LEUCINE-ZIPPER-RELATED"/>
    <property type="match status" value="1"/>
</dbReference>
<dbReference type="EMBL" id="AWUE01014884">
    <property type="protein sequence ID" value="OMP00923.1"/>
    <property type="molecule type" value="Genomic_DNA"/>
</dbReference>
<dbReference type="STRING" id="93759.A0A1R3K1G8"/>
<feature type="domain" description="DUF547" evidence="1">
    <location>
        <begin position="337"/>
        <end position="465"/>
    </location>
</feature>
<dbReference type="OrthoDB" id="418495at2759"/>
<reference evidence="3" key="1">
    <citation type="submission" date="2013-09" db="EMBL/GenBank/DDBJ databases">
        <title>Corchorus olitorius genome sequencing.</title>
        <authorList>
            <person name="Alam M."/>
            <person name="Haque M.S."/>
            <person name="Islam M.S."/>
            <person name="Emdad E.M."/>
            <person name="Islam M.M."/>
            <person name="Ahmed B."/>
            <person name="Halim A."/>
            <person name="Hossen Q.M.M."/>
            <person name="Hossain M.Z."/>
            <person name="Ahmed R."/>
            <person name="Khan M.M."/>
            <person name="Islam R."/>
            <person name="Rashid M.M."/>
            <person name="Khan S.A."/>
            <person name="Rahman M.S."/>
            <person name="Alam M."/>
            <person name="Yahiya A.S."/>
            <person name="Khan M.S."/>
            <person name="Azam M.S."/>
            <person name="Haque T."/>
            <person name="Lashkar M.Z.H."/>
            <person name="Akhand A.I."/>
            <person name="Morshed G."/>
            <person name="Roy S."/>
            <person name="Uddin K.S."/>
            <person name="Rabeya T."/>
            <person name="Hossain A.S."/>
            <person name="Chowdhury A."/>
            <person name="Snigdha A.R."/>
            <person name="Mortoza M.S."/>
            <person name="Matin S.A."/>
            <person name="Hoque S.M.E."/>
            <person name="Islam M.K."/>
            <person name="Roy D.K."/>
            <person name="Haider R."/>
            <person name="Moosa M.M."/>
            <person name="Elias S.M."/>
            <person name="Hasan A.M."/>
            <person name="Jahan S."/>
            <person name="Shafiuddin M."/>
            <person name="Mahmood N."/>
            <person name="Shommy N.S."/>
        </authorList>
    </citation>
    <scope>NUCLEOTIDE SEQUENCE [LARGE SCALE GENOMIC DNA]</scope>
    <source>
        <strain evidence="3">cv. O-4</strain>
    </source>
</reference>
<dbReference type="PANTHER" id="PTHR23054:SF15">
    <property type="entry name" value="OS08G0515700 PROTEIN"/>
    <property type="match status" value="1"/>
</dbReference>